<reference evidence="1" key="1">
    <citation type="submission" date="2021-02" db="EMBL/GenBank/DDBJ databases">
        <authorList>
            <person name="Dougan E. K."/>
            <person name="Rhodes N."/>
            <person name="Thang M."/>
            <person name="Chan C."/>
        </authorList>
    </citation>
    <scope>NUCLEOTIDE SEQUENCE</scope>
</reference>
<keyword evidence="2" id="KW-1185">Reference proteome</keyword>
<comment type="caution">
    <text evidence="1">The sequence shown here is derived from an EMBL/GenBank/DDBJ whole genome shotgun (WGS) entry which is preliminary data.</text>
</comment>
<dbReference type="EMBL" id="CAJNNV010029467">
    <property type="protein sequence ID" value="CAE8628709.1"/>
    <property type="molecule type" value="Genomic_DNA"/>
</dbReference>
<dbReference type="Proteomes" id="UP000654075">
    <property type="component" value="Unassembled WGS sequence"/>
</dbReference>
<dbReference type="AlphaFoldDB" id="A0A813GT62"/>
<evidence type="ECO:0000313" key="1">
    <source>
        <dbReference type="EMBL" id="CAE8628709.1"/>
    </source>
</evidence>
<protein>
    <submittedName>
        <fullName evidence="1">Uncharacterized protein</fullName>
    </submittedName>
</protein>
<evidence type="ECO:0000313" key="2">
    <source>
        <dbReference type="Proteomes" id="UP000654075"/>
    </source>
</evidence>
<sequence length="100" mass="10711">CKTTSDVIELKGALAKERALWQSQSGPGSLAADLETTQGRLLASRRDLVSRSLASSMSAPFLDDPRGRSSGSLGTAFKAELALRDHEISARQWRAVRGPS</sequence>
<proteinExistence type="predicted"/>
<feature type="non-terminal residue" evidence="1">
    <location>
        <position position="1"/>
    </location>
</feature>
<gene>
    <name evidence="1" type="ORF">PGLA1383_LOCUS45313</name>
</gene>
<organism evidence="1 2">
    <name type="scientific">Polarella glacialis</name>
    <name type="common">Dinoflagellate</name>
    <dbReference type="NCBI Taxonomy" id="89957"/>
    <lineage>
        <taxon>Eukaryota</taxon>
        <taxon>Sar</taxon>
        <taxon>Alveolata</taxon>
        <taxon>Dinophyceae</taxon>
        <taxon>Suessiales</taxon>
        <taxon>Suessiaceae</taxon>
        <taxon>Polarella</taxon>
    </lineage>
</organism>
<accession>A0A813GT62</accession>
<name>A0A813GT62_POLGL</name>